<evidence type="ECO:0000256" key="1">
    <source>
        <dbReference type="SAM" id="Phobius"/>
    </source>
</evidence>
<name>A0A0R2BBR8_SECCO</name>
<dbReference type="PATRIC" id="fig|1423733.4.peg.1845"/>
<feature type="transmembrane region" description="Helical" evidence="1">
    <location>
        <begin position="12"/>
        <end position="33"/>
    </location>
</feature>
<sequence length="159" mass="18179">MIYNLGSTYPDLYPMSELTDMLTNFLGGLVWFIATETNHYGVRLGIATLLFGYFEFIIHNFLCLQSLNAYGKYGQITYYAPGMITALLCWLPLAIGLTVYFNRHRPGIKAWFQGVGVLILLSLAIVQLPEAMLKTPNNPYRFGNYGYYQKYKTQVEAHH</sequence>
<dbReference type="EMBL" id="AYYR01000032">
    <property type="protein sequence ID" value="KRM76245.1"/>
    <property type="molecule type" value="Genomic_DNA"/>
</dbReference>
<dbReference type="AlphaFoldDB" id="A0A0R2BBR8"/>
<feature type="transmembrane region" description="Helical" evidence="1">
    <location>
        <begin position="78"/>
        <end position="101"/>
    </location>
</feature>
<feature type="transmembrane region" description="Helical" evidence="1">
    <location>
        <begin position="40"/>
        <end position="58"/>
    </location>
</feature>
<proteinExistence type="predicted"/>
<comment type="caution">
    <text evidence="2">The sequence shown here is derived from an EMBL/GenBank/DDBJ whole genome shotgun (WGS) entry which is preliminary data.</text>
</comment>
<dbReference type="Proteomes" id="UP000051845">
    <property type="component" value="Unassembled WGS sequence"/>
</dbReference>
<feature type="transmembrane region" description="Helical" evidence="1">
    <location>
        <begin position="110"/>
        <end position="128"/>
    </location>
</feature>
<reference evidence="2 3" key="1">
    <citation type="journal article" date="2015" name="Genome Announc.">
        <title>Expanding the biotechnology potential of lactobacilli through comparative genomics of 213 strains and associated genera.</title>
        <authorList>
            <person name="Sun Z."/>
            <person name="Harris H.M."/>
            <person name="McCann A."/>
            <person name="Guo C."/>
            <person name="Argimon S."/>
            <person name="Zhang W."/>
            <person name="Yang X."/>
            <person name="Jeffery I.B."/>
            <person name="Cooney J.C."/>
            <person name="Kagawa T.F."/>
            <person name="Liu W."/>
            <person name="Song Y."/>
            <person name="Salvetti E."/>
            <person name="Wrobel A."/>
            <person name="Rasinkangas P."/>
            <person name="Parkhill J."/>
            <person name="Rea M.C."/>
            <person name="O'Sullivan O."/>
            <person name="Ritari J."/>
            <person name="Douillard F.P."/>
            <person name="Paul Ross R."/>
            <person name="Yang R."/>
            <person name="Briner A.E."/>
            <person name="Felis G.E."/>
            <person name="de Vos W.M."/>
            <person name="Barrangou R."/>
            <person name="Klaenhammer T.R."/>
            <person name="Caufield P.W."/>
            <person name="Cui Y."/>
            <person name="Zhang H."/>
            <person name="O'Toole P.W."/>
        </authorList>
    </citation>
    <scope>NUCLEOTIDE SEQUENCE [LARGE SCALE GENOMIC DNA]</scope>
    <source>
        <strain evidence="2 3">DSM 20515</strain>
    </source>
</reference>
<evidence type="ECO:0000313" key="2">
    <source>
        <dbReference type="EMBL" id="KRM76245.1"/>
    </source>
</evidence>
<keyword evidence="1" id="KW-0812">Transmembrane</keyword>
<organism evidence="2 3">
    <name type="scientific">Secundilactobacillus collinoides DSM 20515 = JCM 1123</name>
    <dbReference type="NCBI Taxonomy" id="1423733"/>
    <lineage>
        <taxon>Bacteria</taxon>
        <taxon>Bacillati</taxon>
        <taxon>Bacillota</taxon>
        <taxon>Bacilli</taxon>
        <taxon>Lactobacillales</taxon>
        <taxon>Lactobacillaceae</taxon>
        <taxon>Secundilactobacillus</taxon>
    </lineage>
</organism>
<evidence type="ECO:0000313" key="3">
    <source>
        <dbReference type="Proteomes" id="UP000051845"/>
    </source>
</evidence>
<gene>
    <name evidence="2" type="ORF">FC82_GL001755</name>
</gene>
<accession>A0A0R2BBR8</accession>
<protein>
    <submittedName>
        <fullName evidence="2">Uncharacterized protein</fullName>
    </submittedName>
</protein>
<keyword evidence="1" id="KW-0472">Membrane</keyword>
<keyword evidence="1" id="KW-1133">Transmembrane helix</keyword>